<evidence type="ECO:0000313" key="2">
    <source>
        <dbReference type="Proteomes" id="UP000824881"/>
    </source>
</evidence>
<comment type="caution">
    <text evidence="1">The sequence shown here is derived from an EMBL/GenBank/DDBJ whole genome shotgun (WGS) entry which is preliminary data.</text>
</comment>
<organism evidence="1 2">
    <name type="scientific">Pleurotus cornucopiae</name>
    <name type="common">Cornucopia mushroom</name>
    <dbReference type="NCBI Taxonomy" id="5321"/>
    <lineage>
        <taxon>Eukaryota</taxon>
        <taxon>Fungi</taxon>
        <taxon>Dikarya</taxon>
        <taxon>Basidiomycota</taxon>
        <taxon>Agaricomycotina</taxon>
        <taxon>Agaricomycetes</taxon>
        <taxon>Agaricomycetidae</taxon>
        <taxon>Agaricales</taxon>
        <taxon>Pleurotineae</taxon>
        <taxon>Pleurotaceae</taxon>
        <taxon>Pleurotus</taxon>
    </lineage>
</organism>
<accession>A0ACB7IQU8</accession>
<protein>
    <submittedName>
        <fullName evidence="1">Uncharacterized protein</fullName>
    </submittedName>
</protein>
<dbReference type="EMBL" id="WQMT02000008">
    <property type="protein sequence ID" value="KAG9220196.1"/>
    <property type="molecule type" value="Genomic_DNA"/>
</dbReference>
<evidence type="ECO:0000313" key="1">
    <source>
        <dbReference type="EMBL" id="KAG9220196.1"/>
    </source>
</evidence>
<name>A0ACB7IQU8_PLECO</name>
<proteinExistence type="predicted"/>
<keyword evidence="2" id="KW-1185">Reference proteome</keyword>
<sequence length="243" mass="27554">MLDTDNFLILFPRTLLNRVRELVYENLEKPLTEREFLPHILDQEMPVDGWEYDMIFRFADGWELILRHQLQKSSSGKLVSSEAAQLHPASGSLSLKTATNPLFVLSNFYEHIENVKADDPTCPYPSGDFRERVGLMSALALEIAQRPLPDEFKPINRLEKLRGGTGKATYVRQLPAYNYMTGRFGERPASFLRPPSRECTPEPEDEPAVVNDESPLKRRREDDNDGLELGGCATSSNVGRVDT</sequence>
<dbReference type="Proteomes" id="UP000824881">
    <property type="component" value="Unassembled WGS sequence"/>
</dbReference>
<reference evidence="1 2" key="1">
    <citation type="journal article" date="2021" name="Appl. Environ. Microbiol.">
        <title>Genetic linkage and physical mapping for an oyster mushroom Pleurotus cornucopiae and QTL analysis for the trait cap color.</title>
        <authorList>
            <person name="Zhang Y."/>
            <person name="Gao W."/>
            <person name="Sonnenberg A."/>
            <person name="Chen Q."/>
            <person name="Zhang J."/>
            <person name="Huang C."/>
        </authorList>
    </citation>
    <scope>NUCLEOTIDE SEQUENCE [LARGE SCALE GENOMIC DNA]</scope>
    <source>
        <strain evidence="1">CCMSSC00406</strain>
    </source>
</reference>
<gene>
    <name evidence="1" type="ORF">CCMSSC00406_0007109</name>
</gene>